<dbReference type="InterPro" id="IPR025368">
    <property type="entry name" value="DUF4272"/>
</dbReference>
<dbReference type="EMBL" id="LDOT01000013">
    <property type="protein sequence ID" value="KLV05497.1"/>
    <property type="molecule type" value="Genomic_DNA"/>
</dbReference>
<comment type="caution">
    <text evidence="1">The sequence shown here is derived from an EMBL/GenBank/DDBJ whole genome shotgun (WGS) entry which is preliminary data.</text>
</comment>
<name>A0A0J1JT88_9GAMM</name>
<protein>
    <recommendedName>
        <fullName evidence="3">DUF4272 domain-containing protein</fullName>
    </recommendedName>
</protein>
<evidence type="ECO:0008006" key="3">
    <source>
        <dbReference type="Google" id="ProtNLM"/>
    </source>
</evidence>
<dbReference type="OrthoDB" id="4399984at2"/>
<reference evidence="1 2" key="1">
    <citation type="submission" date="2015-05" db="EMBL/GenBank/DDBJ databases">
        <title>Photobacterium galathea sp. nov.</title>
        <authorList>
            <person name="Machado H."/>
            <person name="Gram L."/>
        </authorList>
    </citation>
    <scope>NUCLEOTIDE SEQUENCE [LARGE SCALE GENOMIC DNA]</scope>
    <source>
        <strain evidence="1 2">CGMCC 1.12159</strain>
    </source>
</reference>
<sequence length="192" mass="22474">MEEIEEDIKIRTSKEVAERVLGLIASVGKVHFPEENIKWIKNNNIEQYLSTLESEFINTPRPDHQDLVNFSWRVEALVSLLWCLKGLDEMPAFDEQFDIWENELVIKAVSNTNEFLNCAELRDSEAIDNMESFLYHQHWRVRDRDLGFNNDRPGEDDPDINELDSGIVYERRYGMSWVSGFGESWDDVPTDT</sequence>
<evidence type="ECO:0000313" key="2">
    <source>
        <dbReference type="Proteomes" id="UP000036097"/>
    </source>
</evidence>
<dbReference type="STRING" id="1195763.ABT56_11010"/>
<proteinExistence type="predicted"/>
<accession>A0A0J1JT88</accession>
<dbReference type="AlphaFoldDB" id="A0A0J1JT88"/>
<keyword evidence="2" id="KW-1185">Reference proteome</keyword>
<organism evidence="1 2">
    <name type="scientific">Photobacterium aquae</name>
    <dbReference type="NCBI Taxonomy" id="1195763"/>
    <lineage>
        <taxon>Bacteria</taxon>
        <taxon>Pseudomonadati</taxon>
        <taxon>Pseudomonadota</taxon>
        <taxon>Gammaproteobacteria</taxon>
        <taxon>Vibrionales</taxon>
        <taxon>Vibrionaceae</taxon>
        <taxon>Photobacterium</taxon>
    </lineage>
</organism>
<gene>
    <name evidence="1" type="ORF">ABT56_11010</name>
</gene>
<evidence type="ECO:0000313" key="1">
    <source>
        <dbReference type="EMBL" id="KLV05497.1"/>
    </source>
</evidence>
<dbReference type="PATRIC" id="fig|1195763.3.peg.2314"/>
<dbReference type="RefSeq" id="WP_047878926.1">
    <property type="nucleotide sequence ID" value="NZ_LDOT01000013.1"/>
</dbReference>
<dbReference type="Pfam" id="PF14094">
    <property type="entry name" value="DUF4272"/>
    <property type="match status" value="1"/>
</dbReference>
<dbReference type="Proteomes" id="UP000036097">
    <property type="component" value="Unassembled WGS sequence"/>
</dbReference>